<evidence type="ECO:0000313" key="2">
    <source>
        <dbReference type="EMBL" id="TQJ14971.1"/>
    </source>
</evidence>
<comment type="caution">
    <text evidence="2">The sequence shown here is derived from an EMBL/GenBank/DDBJ whole genome shotgun (WGS) entry which is preliminary data.</text>
</comment>
<dbReference type="Gene3D" id="3.40.50.360">
    <property type="match status" value="1"/>
</dbReference>
<dbReference type="SUPFAM" id="SSF52218">
    <property type="entry name" value="Flavoproteins"/>
    <property type="match status" value="1"/>
</dbReference>
<dbReference type="GO" id="GO:0010181">
    <property type="term" value="F:FMN binding"/>
    <property type="evidence" value="ECO:0007669"/>
    <property type="project" value="TreeGrafter"/>
</dbReference>
<protein>
    <submittedName>
        <fullName evidence="2">NAD(P)H-dependent FMN reductase</fullName>
    </submittedName>
</protein>
<evidence type="ECO:0000259" key="1">
    <source>
        <dbReference type="Pfam" id="PF03358"/>
    </source>
</evidence>
<reference evidence="2 3" key="1">
    <citation type="submission" date="2019-06" db="EMBL/GenBank/DDBJ databases">
        <title>Sequencing the genomes of 1000 actinobacteria strains.</title>
        <authorList>
            <person name="Klenk H.-P."/>
        </authorList>
    </citation>
    <scope>NUCLEOTIDE SEQUENCE [LARGE SCALE GENOMIC DNA]</scope>
    <source>
        <strain evidence="2 3">DSM 19828</strain>
    </source>
</reference>
<gene>
    <name evidence="2" type="ORF">FB459_2487</name>
</gene>
<dbReference type="InterPro" id="IPR029039">
    <property type="entry name" value="Flavoprotein-like_sf"/>
</dbReference>
<dbReference type="InterPro" id="IPR050712">
    <property type="entry name" value="NAD(P)H-dep_reductase"/>
</dbReference>
<evidence type="ECO:0000313" key="3">
    <source>
        <dbReference type="Proteomes" id="UP000320806"/>
    </source>
</evidence>
<dbReference type="AlphaFoldDB" id="A0A542EI07"/>
<feature type="domain" description="NADPH-dependent FMN reductase-like" evidence="1">
    <location>
        <begin position="13"/>
        <end position="154"/>
    </location>
</feature>
<dbReference type="PANTHER" id="PTHR30543">
    <property type="entry name" value="CHROMATE REDUCTASE"/>
    <property type="match status" value="1"/>
</dbReference>
<dbReference type="InterPro" id="IPR005025">
    <property type="entry name" value="FMN_Rdtase-like_dom"/>
</dbReference>
<dbReference type="GO" id="GO:0005829">
    <property type="term" value="C:cytosol"/>
    <property type="evidence" value="ECO:0007669"/>
    <property type="project" value="TreeGrafter"/>
</dbReference>
<accession>A0A542EI07</accession>
<proteinExistence type="predicted"/>
<dbReference type="Proteomes" id="UP000320806">
    <property type="component" value="Unassembled WGS sequence"/>
</dbReference>
<dbReference type="EMBL" id="VFMO01000001">
    <property type="protein sequence ID" value="TQJ14971.1"/>
    <property type="molecule type" value="Genomic_DNA"/>
</dbReference>
<name>A0A542EI07_9MICO</name>
<dbReference type="PANTHER" id="PTHR30543:SF21">
    <property type="entry name" value="NAD(P)H-DEPENDENT FMN REDUCTASE LOT6"/>
    <property type="match status" value="1"/>
</dbReference>
<sequence length="192" mass="20573">MPADEVVDTSMKKLGIVVSSTRPARIGPKVAAWVESVVPAGEWEVELLDLSQIALPFLDEVDMPANGNYALPHTKAWAEQVSGLGALVVVTPQYNKSFPASIKNAIDFLYAEWHAKPIALVGYGWSGAAQATQALAEVLTHVKADVVDQINLVFNADLTPEGELTVGEDNADRLRLALSAMAQKQSQQQPAA</sequence>
<keyword evidence="3" id="KW-1185">Reference proteome</keyword>
<dbReference type="GO" id="GO:0016491">
    <property type="term" value="F:oxidoreductase activity"/>
    <property type="evidence" value="ECO:0007669"/>
    <property type="project" value="InterPro"/>
</dbReference>
<dbReference type="Pfam" id="PF03358">
    <property type="entry name" value="FMN_red"/>
    <property type="match status" value="1"/>
</dbReference>
<organism evidence="2 3">
    <name type="scientific">Yimella lutea</name>
    <dbReference type="NCBI Taxonomy" id="587872"/>
    <lineage>
        <taxon>Bacteria</taxon>
        <taxon>Bacillati</taxon>
        <taxon>Actinomycetota</taxon>
        <taxon>Actinomycetes</taxon>
        <taxon>Micrococcales</taxon>
        <taxon>Dermacoccaceae</taxon>
        <taxon>Yimella</taxon>
    </lineage>
</organism>